<dbReference type="PANTHER" id="PTHR36926:SF1">
    <property type="entry name" value="COLICIN V PRODUCTION PROTEIN"/>
    <property type="match status" value="1"/>
</dbReference>
<comment type="caution">
    <text evidence="6">The sequence shown here is derived from an EMBL/GenBank/DDBJ whole genome shotgun (WGS) entry which is preliminary data.</text>
</comment>
<dbReference type="Pfam" id="PF02674">
    <property type="entry name" value="Colicin_V"/>
    <property type="match status" value="1"/>
</dbReference>
<sequence>MDLNQVDIVILIITVLSSMFGLWRGLIKEVLSLLSWIAALLVARVYSEPLSGLMVNMIESDGIRYVTAFAVLFIGIMMLGTLLNFLMSKLITFTGLKLADRLFGGVFGLARGLIIVLVIMFVSSVFVSETQLWQESKLIPYGMVMIEESRVFIGDLNSVDPAQQIN</sequence>
<evidence type="ECO:0000256" key="3">
    <source>
        <dbReference type="ARBA" id="ARBA00022989"/>
    </source>
</evidence>
<evidence type="ECO:0000313" key="7">
    <source>
        <dbReference type="Proteomes" id="UP000218327"/>
    </source>
</evidence>
<dbReference type="EMBL" id="NVVJ01000001">
    <property type="protein sequence ID" value="PCJ28704.1"/>
    <property type="molecule type" value="Genomic_DNA"/>
</dbReference>
<keyword evidence="4 5" id="KW-0472">Membrane</keyword>
<feature type="transmembrane region" description="Helical" evidence="5">
    <location>
        <begin position="30"/>
        <end position="46"/>
    </location>
</feature>
<evidence type="ECO:0000256" key="2">
    <source>
        <dbReference type="ARBA" id="ARBA00022692"/>
    </source>
</evidence>
<dbReference type="InterPro" id="IPR052719">
    <property type="entry name" value="CvpA-like"/>
</dbReference>
<accession>A0A2A5BAV8</accession>
<feature type="transmembrane region" description="Helical" evidence="5">
    <location>
        <begin position="108"/>
        <end position="127"/>
    </location>
</feature>
<dbReference type="GO" id="GO:0016020">
    <property type="term" value="C:membrane"/>
    <property type="evidence" value="ECO:0007669"/>
    <property type="project" value="UniProtKB-SubCell"/>
</dbReference>
<evidence type="ECO:0000256" key="4">
    <source>
        <dbReference type="ARBA" id="ARBA00023136"/>
    </source>
</evidence>
<name>A0A2A5BAV8_9GAMM</name>
<evidence type="ECO:0000256" key="1">
    <source>
        <dbReference type="ARBA" id="ARBA00004141"/>
    </source>
</evidence>
<evidence type="ECO:0000256" key="5">
    <source>
        <dbReference type="SAM" id="Phobius"/>
    </source>
</evidence>
<keyword evidence="2 5" id="KW-0812">Transmembrane</keyword>
<proteinExistence type="predicted"/>
<gene>
    <name evidence="6" type="ORF">COA96_00545</name>
</gene>
<feature type="transmembrane region" description="Helical" evidence="5">
    <location>
        <begin position="6"/>
        <end position="23"/>
    </location>
</feature>
<feature type="transmembrane region" description="Helical" evidence="5">
    <location>
        <begin position="66"/>
        <end position="87"/>
    </location>
</feature>
<dbReference type="InterPro" id="IPR003825">
    <property type="entry name" value="Colicin-V_CvpA"/>
</dbReference>
<comment type="subcellular location">
    <subcellularLocation>
        <location evidence="1">Membrane</location>
        <topology evidence="1">Multi-pass membrane protein</topology>
    </subcellularLocation>
</comment>
<reference evidence="7" key="1">
    <citation type="submission" date="2017-08" db="EMBL/GenBank/DDBJ databases">
        <title>A dynamic microbial community with high functional redundancy inhabits the cold, oxic subseafloor aquifer.</title>
        <authorList>
            <person name="Tully B.J."/>
            <person name="Wheat C.G."/>
            <person name="Glazer B.T."/>
            <person name="Huber J.A."/>
        </authorList>
    </citation>
    <scope>NUCLEOTIDE SEQUENCE [LARGE SCALE GENOMIC DNA]</scope>
</reference>
<dbReference type="PANTHER" id="PTHR36926">
    <property type="entry name" value="COLICIN V PRODUCTION PROTEIN"/>
    <property type="match status" value="1"/>
</dbReference>
<dbReference type="Proteomes" id="UP000218327">
    <property type="component" value="Unassembled WGS sequence"/>
</dbReference>
<dbReference type="GO" id="GO:0009403">
    <property type="term" value="P:toxin biosynthetic process"/>
    <property type="evidence" value="ECO:0007669"/>
    <property type="project" value="InterPro"/>
</dbReference>
<protein>
    <submittedName>
        <fullName evidence="6">Colicin V production CvpA</fullName>
    </submittedName>
</protein>
<keyword evidence="3 5" id="KW-1133">Transmembrane helix</keyword>
<evidence type="ECO:0000313" key="6">
    <source>
        <dbReference type="EMBL" id="PCJ28704.1"/>
    </source>
</evidence>
<organism evidence="6 7">
    <name type="scientific">SAR86 cluster bacterium</name>
    <dbReference type="NCBI Taxonomy" id="2030880"/>
    <lineage>
        <taxon>Bacteria</taxon>
        <taxon>Pseudomonadati</taxon>
        <taxon>Pseudomonadota</taxon>
        <taxon>Gammaproteobacteria</taxon>
        <taxon>SAR86 cluster</taxon>
    </lineage>
</organism>
<dbReference type="AlphaFoldDB" id="A0A2A5BAV8"/>